<sequence>MKGERDNSVETRLGARLTYANQYEKDKSVQPFVEANWLHNNAKNQIDFNTLYTFKDDTPDNRYEVKVGVEGQMSANWAVWGHVAHQMGSNDYSGNRAVVGVKYQWK</sequence>
<organism evidence="2 3">
    <name type="scientific">Budvicia aquatica</name>
    <dbReference type="NCBI Taxonomy" id="82979"/>
    <lineage>
        <taxon>Bacteria</taxon>
        <taxon>Pseudomonadati</taxon>
        <taxon>Pseudomonadota</taxon>
        <taxon>Gammaproteobacteria</taxon>
        <taxon>Enterobacterales</taxon>
        <taxon>Budviciaceae</taxon>
        <taxon>Budvicia</taxon>
    </lineage>
</organism>
<dbReference type="EMBL" id="CAADJA010000002">
    <property type="protein sequence ID" value="VFS45198.1"/>
    <property type="molecule type" value="Genomic_DNA"/>
</dbReference>
<gene>
    <name evidence="2" type="primary">icsA_1</name>
    <name evidence="2" type="ORF">NCTC12282_00070</name>
</gene>
<dbReference type="InterPro" id="IPR036709">
    <property type="entry name" value="Autotransporte_beta_dom_sf"/>
</dbReference>
<dbReference type="Gene3D" id="2.40.128.130">
    <property type="entry name" value="Autotransporter beta-domain"/>
    <property type="match status" value="1"/>
</dbReference>
<dbReference type="GO" id="GO:0019867">
    <property type="term" value="C:outer membrane"/>
    <property type="evidence" value="ECO:0007669"/>
    <property type="project" value="InterPro"/>
</dbReference>
<evidence type="ECO:0000313" key="3">
    <source>
        <dbReference type="Proteomes" id="UP000373449"/>
    </source>
</evidence>
<feature type="domain" description="Autotransporter" evidence="1">
    <location>
        <begin position="1"/>
        <end position="105"/>
    </location>
</feature>
<dbReference type="AlphaFoldDB" id="A0A484ZA37"/>
<dbReference type="InterPro" id="IPR005546">
    <property type="entry name" value="Autotransporte_beta"/>
</dbReference>
<reference evidence="2 3" key="1">
    <citation type="submission" date="2019-03" db="EMBL/GenBank/DDBJ databases">
        <authorList>
            <consortium name="Pathogen Informatics"/>
        </authorList>
    </citation>
    <scope>NUCLEOTIDE SEQUENCE [LARGE SCALE GENOMIC DNA]</scope>
    <source>
        <strain evidence="2 3">NCTC12282</strain>
    </source>
</reference>
<proteinExistence type="predicted"/>
<dbReference type="Pfam" id="PF03797">
    <property type="entry name" value="Autotransporter"/>
    <property type="match status" value="1"/>
</dbReference>
<dbReference type="InterPro" id="IPR006315">
    <property type="entry name" value="OM_autotransptr_brl_dom"/>
</dbReference>
<dbReference type="NCBIfam" id="TIGR01414">
    <property type="entry name" value="autotrans_barl"/>
    <property type="match status" value="1"/>
</dbReference>
<evidence type="ECO:0000313" key="2">
    <source>
        <dbReference type="EMBL" id="VFS45198.1"/>
    </source>
</evidence>
<protein>
    <submittedName>
        <fullName evidence="2">Outer membrane protein IcsA autotransporter</fullName>
    </submittedName>
</protein>
<dbReference type="PROSITE" id="PS51208">
    <property type="entry name" value="AUTOTRANSPORTER"/>
    <property type="match status" value="1"/>
</dbReference>
<name>A0A484ZA37_9GAMM</name>
<dbReference type="SUPFAM" id="SSF103515">
    <property type="entry name" value="Autotransporter"/>
    <property type="match status" value="1"/>
</dbReference>
<evidence type="ECO:0000259" key="1">
    <source>
        <dbReference type="PROSITE" id="PS51208"/>
    </source>
</evidence>
<accession>A0A484ZA37</accession>
<dbReference type="Proteomes" id="UP000373449">
    <property type="component" value="Unassembled WGS sequence"/>
</dbReference>